<name>A0A371JAA1_9FIRM</name>
<evidence type="ECO:0000256" key="14">
    <source>
        <dbReference type="PIRSR" id="PIRSR618044-2"/>
    </source>
</evidence>
<keyword evidence="16" id="KW-1133">Transmembrane helix</keyword>
<sequence>MKRILSLLMAFLITFTTFLGSSKLSFADNNEPSLVAQYAVLLDYETGKVLYDKNGHKKLYPASTTKLWTAYIVLKKVPDLNTVITMENLPAVEGSSMYLKDGESFTVKDLLYSLMVHSSNDVAEVLANYVSGSIEEFAKLMNEEAKAIGAKNTHFNNPHGLPDENHFTTAYDMALMSREAMSNNVFREIVKTERIQYPGTEAYPYERHFVNTNKFLQSSDKINYKGQQIDIKYDIVDGIKTGFTDDAGKCLVSSAVKNNMRVISAVFKSVGDDLYLDSRTLIDYGFDNYQSNTIIDKADHVGREKVSFTKQKELIYEPKHGYKLVLPKNVSVSDYTVKPKLDKIDLPVKKGDKVGTLEIYNKKELEAKIDLVATSELNSIFSFITENKSLLNILKIALIIVLVIVVLVIALIIRKKVRRKNRRRKNSIYSNKKKRRR</sequence>
<dbReference type="SMART" id="SM00936">
    <property type="entry name" value="PBP5_C"/>
    <property type="match status" value="1"/>
</dbReference>
<dbReference type="Pfam" id="PF00768">
    <property type="entry name" value="Peptidase_S11"/>
    <property type="match status" value="1"/>
</dbReference>
<evidence type="ECO:0000256" key="3">
    <source>
        <dbReference type="ARBA" id="ARBA00007164"/>
    </source>
</evidence>
<dbReference type="EMBL" id="NOJY02000001">
    <property type="protein sequence ID" value="RDY29675.1"/>
    <property type="molecule type" value="Genomic_DNA"/>
</dbReference>
<evidence type="ECO:0000259" key="17">
    <source>
        <dbReference type="SMART" id="SM00936"/>
    </source>
</evidence>
<evidence type="ECO:0000313" key="19">
    <source>
        <dbReference type="Proteomes" id="UP000215694"/>
    </source>
</evidence>
<dbReference type="SUPFAM" id="SSF56601">
    <property type="entry name" value="beta-lactamase/transpeptidase-like"/>
    <property type="match status" value="1"/>
</dbReference>
<keyword evidence="19" id="KW-1185">Reference proteome</keyword>
<dbReference type="UniPathway" id="UPA00219"/>
<organism evidence="18 19">
    <name type="scientific">Romboutsia weinsteinii</name>
    <dbReference type="NCBI Taxonomy" id="2020949"/>
    <lineage>
        <taxon>Bacteria</taxon>
        <taxon>Bacillati</taxon>
        <taxon>Bacillota</taxon>
        <taxon>Clostridia</taxon>
        <taxon>Peptostreptococcales</taxon>
        <taxon>Peptostreptococcaceae</taxon>
        <taxon>Romboutsia</taxon>
    </lineage>
</organism>
<dbReference type="InterPro" id="IPR012338">
    <property type="entry name" value="Beta-lactam/transpept-like"/>
</dbReference>
<comment type="function">
    <text evidence="1">Removes C-terminal D-alanyl residues from sugar-peptide cell wall precursors.</text>
</comment>
<keyword evidence="11" id="KW-0961">Cell wall biogenesis/degradation</keyword>
<dbReference type="GO" id="GO:0006508">
    <property type="term" value="P:proteolysis"/>
    <property type="evidence" value="ECO:0007669"/>
    <property type="project" value="UniProtKB-KW"/>
</dbReference>
<dbReference type="Proteomes" id="UP000215694">
    <property type="component" value="Unassembled WGS sequence"/>
</dbReference>
<evidence type="ECO:0000256" key="10">
    <source>
        <dbReference type="ARBA" id="ARBA00022984"/>
    </source>
</evidence>
<evidence type="ECO:0000256" key="5">
    <source>
        <dbReference type="ARBA" id="ARBA00022645"/>
    </source>
</evidence>
<dbReference type="RefSeq" id="WP_094368596.1">
    <property type="nucleotide sequence ID" value="NZ_NOJY02000001.1"/>
</dbReference>
<dbReference type="InterPro" id="IPR018044">
    <property type="entry name" value="Peptidase_S11"/>
</dbReference>
<dbReference type="Gene3D" id="2.60.410.10">
    <property type="entry name" value="D-Ala-D-Ala carboxypeptidase, C-terminal domain"/>
    <property type="match status" value="1"/>
</dbReference>
<dbReference type="InterPro" id="IPR015956">
    <property type="entry name" value="Peniciliin-bd_prot_C_sf"/>
</dbReference>
<keyword evidence="10" id="KW-0573">Peptidoglycan synthesis</keyword>
<feature type="active site" description="Proton acceptor" evidence="13">
    <location>
        <position position="66"/>
    </location>
</feature>
<dbReference type="PRINTS" id="PR00725">
    <property type="entry name" value="DADACBPTASE1"/>
</dbReference>
<dbReference type="GO" id="GO:0008360">
    <property type="term" value="P:regulation of cell shape"/>
    <property type="evidence" value="ECO:0007669"/>
    <property type="project" value="UniProtKB-KW"/>
</dbReference>
<dbReference type="EC" id="3.4.16.4" evidence="4"/>
<dbReference type="AlphaFoldDB" id="A0A371JAA1"/>
<dbReference type="SUPFAM" id="SSF69189">
    <property type="entry name" value="Penicillin-binding protein associated domain"/>
    <property type="match status" value="1"/>
</dbReference>
<comment type="catalytic activity">
    <reaction evidence="12">
        <text>Preferential cleavage: (Ac)2-L-Lys-D-Ala-|-D-Ala. Also transpeptidation of peptidyl-alanyl moieties that are N-acyl substituents of D-alanine.</text>
        <dbReference type="EC" id="3.4.16.4"/>
    </reaction>
</comment>
<evidence type="ECO:0000256" key="7">
    <source>
        <dbReference type="ARBA" id="ARBA00022729"/>
    </source>
</evidence>
<evidence type="ECO:0000256" key="16">
    <source>
        <dbReference type="SAM" id="Phobius"/>
    </source>
</evidence>
<dbReference type="InterPro" id="IPR012907">
    <property type="entry name" value="Peptidase_S11_C"/>
</dbReference>
<keyword evidence="7" id="KW-0732">Signal</keyword>
<comment type="similarity">
    <text evidence="3 15">Belongs to the peptidase S11 family.</text>
</comment>
<evidence type="ECO:0000256" key="15">
    <source>
        <dbReference type="RuleBase" id="RU004016"/>
    </source>
</evidence>
<proteinExistence type="inferred from homology"/>
<feature type="domain" description="Peptidase S11 D-Ala-D-Ala carboxypeptidase A C-terminal" evidence="17">
    <location>
        <begin position="289"/>
        <end position="379"/>
    </location>
</feature>
<evidence type="ECO:0000256" key="8">
    <source>
        <dbReference type="ARBA" id="ARBA00022801"/>
    </source>
</evidence>
<evidence type="ECO:0000256" key="6">
    <source>
        <dbReference type="ARBA" id="ARBA00022670"/>
    </source>
</evidence>
<dbReference type="GO" id="GO:0071555">
    <property type="term" value="P:cell wall organization"/>
    <property type="evidence" value="ECO:0007669"/>
    <property type="project" value="UniProtKB-KW"/>
</dbReference>
<comment type="caution">
    <text evidence="18">The sequence shown here is derived from an EMBL/GenBank/DDBJ whole genome shotgun (WGS) entry which is preliminary data.</text>
</comment>
<dbReference type="PANTHER" id="PTHR21581">
    <property type="entry name" value="D-ALANYL-D-ALANINE CARBOXYPEPTIDASE"/>
    <property type="match status" value="1"/>
</dbReference>
<keyword evidence="6" id="KW-0645">Protease</keyword>
<evidence type="ECO:0000256" key="11">
    <source>
        <dbReference type="ARBA" id="ARBA00023316"/>
    </source>
</evidence>
<feature type="active site" description="Acyl-ester intermediate" evidence="13">
    <location>
        <position position="63"/>
    </location>
</feature>
<dbReference type="OrthoDB" id="9791132at2"/>
<dbReference type="InterPro" id="IPR037167">
    <property type="entry name" value="Peptidase_S11_C_sf"/>
</dbReference>
<reference evidence="18 19" key="1">
    <citation type="journal article" date="2017" name="Genome Announc.">
        <title>Draft Genome Sequence of Romboutsia weinsteinii sp. nov. Strain CCRI-19649(T) Isolated from Surface Water.</title>
        <authorList>
            <person name="Maheux A.F."/>
            <person name="Boudreau D.K."/>
            <person name="Berube E."/>
            <person name="Boissinot M."/>
            <person name="Cantin P."/>
            <person name="Raymond F."/>
            <person name="Corbeil J."/>
            <person name="Omar R.F."/>
            <person name="Bergeron M.G."/>
        </authorList>
    </citation>
    <scope>NUCLEOTIDE SEQUENCE [LARGE SCALE GENOMIC DNA]</scope>
    <source>
        <strain evidence="18 19">CCRI-19649</strain>
    </source>
</reference>
<keyword evidence="16" id="KW-0812">Transmembrane</keyword>
<evidence type="ECO:0000256" key="13">
    <source>
        <dbReference type="PIRSR" id="PIRSR618044-1"/>
    </source>
</evidence>
<dbReference type="Gene3D" id="3.40.710.10">
    <property type="entry name" value="DD-peptidase/beta-lactamase superfamily"/>
    <property type="match status" value="1"/>
</dbReference>
<dbReference type="InterPro" id="IPR001967">
    <property type="entry name" value="Peptidase_S11_N"/>
</dbReference>
<evidence type="ECO:0000256" key="4">
    <source>
        <dbReference type="ARBA" id="ARBA00012448"/>
    </source>
</evidence>
<evidence type="ECO:0000256" key="9">
    <source>
        <dbReference type="ARBA" id="ARBA00022960"/>
    </source>
</evidence>
<evidence type="ECO:0000313" key="18">
    <source>
        <dbReference type="EMBL" id="RDY29675.1"/>
    </source>
</evidence>
<accession>A0A371JAA1</accession>
<dbReference type="PANTHER" id="PTHR21581:SF6">
    <property type="entry name" value="TRAFFICKING PROTEIN PARTICLE COMPLEX SUBUNIT 12"/>
    <property type="match status" value="1"/>
</dbReference>
<keyword evidence="5 18" id="KW-0121">Carboxypeptidase</keyword>
<dbReference type="Pfam" id="PF07943">
    <property type="entry name" value="PBP5_C"/>
    <property type="match status" value="1"/>
</dbReference>
<keyword evidence="8" id="KW-0378">Hydrolase</keyword>
<gene>
    <name evidence="18" type="ORF">CHL78_000445</name>
</gene>
<evidence type="ECO:0000256" key="12">
    <source>
        <dbReference type="ARBA" id="ARBA00034000"/>
    </source>
</evidence>
<feature type="binding site" evidence="14">
    <location>
        <position position="240"/>
    </location>
    <ligand>
        <name>substrate</name>
    </ligand>
</feature>
<dbReference type="GO" id="GO:0009002">
    <property type="term" value="F:serine-type D-Ala-D-Ala carboxypeptidase activity"/>
    <property type="evidence" value="ECO:0007669"/>
    <property type="project" value="UniProtKB-EC"/>
</dbReference>
<keyword evidence="9" id="KW-0133">Cell shape</keyword>
<feature type="transmembrane region" description="Helical" evidence="16">
    <location>
        <begin position="393"/>
        <end position="413"/>
    </location>
</feature>
<evidence type="ECO:0000256" key="2">
    <source>
        <dbReference type="ARBA" id="ARBA00004752"/>
    </source>
</evidence>
<protein>
    <recommendedName>
        <fullName evidence="4">serine-type D-Ala-D-Ala carboxypeptidase</fullName>
        <ecNumber evidence="4">3.4.16.4</ecNumber>
    </recommendedName>
</protein>
<evidence type="ECO:0000256" key="1">
    <source>
        <dbReference type="ARBA" id="ARBA00003217"/>
    </source>
</evidence>
<feature type="active site" evidence="13">
    <location>
        <position position="118"/>
    </location>
</feature>
<dbReference type="GO" id="GO:0009252">
    <property type="term" value="P:peptidoglycan biosynthetic process"/>
    <property type="evidence" value="ECO:0007669"/>
    <property type="project" value="UniProtKB-UniPathway"/>
</dbReference>
<keyword evidence="16" id="KW-0472">Membrane</keyword>
<comment type="pathway">
    <text evidence="2">Cell wall biogenesis; peptidoglycan biosynthesis.</text>
</comment>